<keyword evidence="1" id="KW-1133">Transmembrane helix</keyword>
<keyword evidence="1" id="KW-0812">Transmembrane</keyword>
<dbReference type="InterPro" id="IPR006373">
    <property type="entry name" value="VSA_Rifin"/>
</dbReference>
<evidence type="ECO:0000313" key="4">
    <source>
        <dbReference type="Proteomes" id="UP000001450"/>
    </source>
</evidence>
<name>A0A143ZYB5_PLAF7</name>
<sequence>MKLHFTNILLFSLPLNIFVTSSHLNNQQNIYKTSNTSNFIALKTCRSLCECDPYISIYDNHPEMQKVMENFKKQTEQRFREYDKIMKDKLQKCKEQCDRDIQKIILKEKIQKELTETLAALETNIDINDIPTCDCEKSVSDKVEKTCLKCGGILGTTIPKLALLGGISTHMLTTAATSAAIEAGMKAVVASLKDFFSSFSRNTVDLTSIVNPSSYNCSNVLLQNAKNLTKTICIPNTDGSITPFCSAIDYNAKLTFDGFVQAGTLAYDAKLSSETSAITSFNIAMMSSIVAIVIIVLFIVIIYLILHYRRKKKNKKKLQYIKLLKE</sequence>
<dbReference type="GeneID" id="9221893"/>
<dbReference type="AlphaFoldDB" id="A0A143ZYB5"/>
<keyword evidence="4" id="KW-1185">Reference proteome</keyword>
<dbReference type="Proteomes" id="UP000001450">
    <property type="component" value="Chromosome 8"/>
</dbReference>
<dbReference type="RefSeq" id="XP_002808737.1">
    <property type="nucleotide sequence ID" value="XM_002808691.1"/>
</dbReference>
<dbReference type="SMR" id="A0A143ZYB5"/>
<keyword evidence="2" id="KW-0732">Signal</keyword>
<reference evidence="4" key="1">
    <citation type="journal article" date="2002" name="Nature">
        <title>Genome sequence of the human malaria parasite Plasmodium falciparum.</title>
        <authorList>
            <person name="Gardner M.J."/>
            <person name="Hall N."/>
            <person name="Fung E."/>
            <person name="White O."/>
            <person name="Berriman M."/>
            <person name="Hyman R.W."/>
            <person name="Carlton J.M."/>
            <person name="Pain A."/>
            <person name="Nelson K.E."/>
            <person name="Bowman S."/>
            <person name="Paulsen I.T."/>
            <person name="James K."/>
            <person name="Eisen J.A."/>
            <person name="Rutherford K."/>
            <person name="Salzberg S.L."/>
            <person name="Craig A."/>
            <person name="Kyes S."/>
            <person name="Chan M.S."/>
            <person name="Nene V."/>
            <person name="Shallom S.J."/>
            <person name="Suh B."/>
            <person name="Peterson J."/>
            <person name="Angiuoli S."/>
            <person name="Pertea M."/>
            <person name="Allen J."/>
            <person name="Selengut J."/>
            <person name="Haft D."/>
            <person name="Mather M.W."/>
            <person name="Vaidya A.B."/>
            <person name="Martin D.M."/>
            <person name="Fairlamb A.H."/>
            <person name="Fraunholz M.J."/>
            <person name="Roos D.S."/>
            <person name="Ralph S.A."/>
            <person name="McFadden G.I."/>
            <person name="Cummings L.M."/>
            <person name="Subramanian G.M."/>
            <person name="Mungall C."/>
            <person name="Venter J.C."/>
            <person name="Carucci D.J."/>
            <person name="Hoffman S.L."/>
            <person name="Newbold C."/>
            <person name="Davis R.W."/>
            <person name="Fraser C.M."/>
            <person name="Barrell B."/>
        </authorList>
    </citation>
    <scope>NUCLEOTIDE SEQUENCE [LARGE SCALE GENOMIC DNA]</scope>
    <source>
        <strain evidence="4">Isolate 3D7</strain>
    </source>
</reference>
<dbReference type="InParanoid" id="A0A143ZYB5"/>
<dbReference type="OrthoDB" id="379064at2759"/>
<dbReference type="VEuPathDB" id="PlasmoDB:PF3D7_0832500"/>
<dbReference type="NCBIfam" id="TIGR01477">
    <property type="entry name" value="RIFIN"/>
    <property type="match status" value="1"/>
</dbReference>
<evidence type="ECO:0000256" key="1">
    <source>
        <dbReference type="SAM" id="Phobius"/>
    </source>
</evidence>
<dbReference type="EMBL" id="AL844507">
    <property type="protein sequence ID" value="CZT62768.1"/>
    <property type="molecule type" value="Genomic_DNA"/>
</dbReference>
<keyword evidence="1" id="KW-0472">Membrane</keyword>
<dbReference type="PhylomeDB" id="A0A143ZYB5"/>
<accession>A0A143ZYB5</accession>
<organism evidence="3 4">
    <name type="scientific">Plasmodium falciparum (isolate 3D7)</name>
    <dbReference type="NCBI Taxonomy" id="36329"/>
    <lineage>
        <taxon>Eukaryota</taxon>
        <taxon>Sar</taxon>
        <taxon>Alveolata</taxon>
        <taxon>Apicomplexa</taxon>
        <taxon>Aconoidasida</taxon>
        <taxon>Haemosporida</taxon>
        <taxon>Plasmodiidae</taxon>
        <taxon>Plasmodium</taxon>
        <taxon>Plasmodium (Laverania)</taxon>
    </lineage>
</organism>
<gene>
    <name evidence="3" type="ORF">PF3D7_0832500</name>
</gene>
<dbReference type="PaxDb" id="5833-MAL7P1.222"/>
<protein>
    <submittedName>
        <fullName evidence="3">Rifin</fullName>
    </submittedName>
</protein>
<evidence type="ECO:0000256" key="2">
    <source>
        <dbReference type="SAM" id="SignalP"/>
    </source>
</evidence>
<feature type="chain" id="PRO_5007515995" evidence="2">
    <location>
        <begin position="23"/>
        <end position="326"/>
    </location>
</feature>
<dbReference type="KEGG" id="pfa:PF3D7_0832500"/>
<dbReference type="Pfam" id="PF02009">
    <property type="entry name" value="RIFIN"/>
    <property type="match status" value="2"/>
</dbReference>
<feature type="signal peptide" evidence="2">
    <location>
        <begin position="1"/>
        <end position="22"/>
    </location>
</feature>
<reference evidence="4" key="2">
    <citation type="journal article" date="2002" name="Nature">
        <title>Sequence of Plasmodium falciparum chromosomes 1, 3-9 and 13.</title>
        <authorList>
            <person name="Hall N."/>
            <person name="Pain A."/>
            <person name="Berriman M."/>
            <person name="Churcher C."/>
            <person name="Harris B."/>
            <person name="Harris D."/>
            <person name="Mungall K."/>
            <person name="Bowman S."/>
            <person name="Atkin R."/>
            <person name="Baker S."/>
            <person name="Barron A."/>
            <person name="Brooks K."/>
            <person name="Buckee C.O."/>
            <person name="Burrows C."/>
            <person name="Cherevach I."/>
            <person name="Chillingworth C."/>
            <person name="Chillingworth T."/>
            <person name="Christodoulou Z."/>
            <person name="Clark L."/>
            <person name="Clark R."/>
            <person name="Corto C."/>
            <person name="Cronin A."/>
            <person name="Davies R."/>
            <person name="Davies P."/>
            <person name="Dear P."/>
            <person name="Dearden F."/>
            <person name="Doggett J."/>
            <person name="Feltwell T."/>
            <person name="Goble A."/>
            <person name="Goodhead I."/>
            <person name="Gwilliam R."/>
            <person name="Hamlin N."/>
            <person name="Hance Z."/>
            <person name="Harper D."/>
            <person name="Hauser H."/>
            <person name="Hornsby T."/>
            <person name="Holroyd S."/>
            <person name="Horrocks P."/>
            <person name="Humphray S."/>
            <person name="Jagels K."/>
            <person name="James D."/>
            <person name="Johnson D."/>
            <person name="Kerhornou A."/>
            <person name="Knight A."/>
            <person name="Kontfortov B."/>
            <person name="Keyes S."/>
            <person name="Larke N."/>
            <person name="Lawson D."/>
            <person name="Lennard N."/>
            <person name="Line A."/>
            <person name="Maddison M."/>
            <person name="McLean J."/>
            <person name="Mooney P."/>
            <person name="Moule S."/>
            <person name="Murphy L."/>
            <person name="Oliver K."/>
            <person name="Ormond D."/>
            <person name="Price C."/>
            <person name="Quail M.A."/>
            <person name="Rabbinowitsch E."/>
            <person name="Rajandream M-A."/>
            <person name="Rutter S."/>
            <person name="Rutherford K.M."/>
            <person name="Sanders M."/>
            <person name="Simmonds M."/>
            <person name="Seeger K."/>
            <person name="Sharp S."/>
            <person name="Smith R."/>
            <person name="Squares R."/>
            <person name="Squares S."/>
            <person name="Stevens K."/>
            <person name="Taylor K."/>
            <person name="Tivey A."/>
            <person name="Unwin L."/>
            <person name="Whitehead S."/>
            <person name="Woodward J."/>
            <person name="Sulston J.E."/>
            <person name="Craig A."/>
            <person name="Newbold C."/>
            <person name="Barrell B.G."/>
        </authorList>
    </citation>
    <scope>NUCLEOTIDE SEQUENCE [LARGE SCALE GENOMIC DNA]</scope>
    <source>
        <strain evidence="4">Isolate 3D7</strain>
    </source>
</reference>
<proteinExistence type="predicted"/>
<feature type="transmembrane region" description="Helical" evidence="1">
    <location>
        <begin position="283"/>
        <end position="306"/>
    </location>
</feature>
<evidence type="ECO:0000313" key="3">
    <source>
        <dbReference type="EMBL" id="CZT62768.1"/>
    </source>
</evidence>